<evidence type="ECO:0000313" key="16">
    <source>
        <dbReference type="EMBL" id="VFJ96033.1"/>
    </source>
</evidence>
<evidence type="ECO:0000256" key="7">
    <source>
        <dbReference type="ARBA" id="ARBA00022985"/>
    </source>
</evidence>
<evidence type="ECO:0000256" key="5">
    <source>
        <dbReference type="ARBA" id="ARBA00022676"/>
    </source>
</evidence>
<protein>
    <recommendedName>
        <fullName evidence="11">Lipopolysaccharide heptosyltransferase 1</fullName>
        <ecNumber evidence="10">2.4.99.23</ecNumber>
    </recommendedName>
    <alternativeName>
        <fullName evidence="12">ADP-heptose:lipopolysaccharide heptosyltransferase I</fullName>
    </alternativeName>
</protein>
<dbReference type="GO" id="GO:0005886">
    <property type="term" value="C:plasma membrane"/>
    <property type="evidence" value="ECO:0007669"/>
    <property type="project" value="UniProtKB-SubCell"/>
</dbReference>
<dbReference type="InterPro" id="IPR011908">
    <property type="entry name" value="LipoPS_heptosylTferase-I"/>
</dbReference>
<evidence type="ECO:0000256" key="8">
    <source>
        <dbReference type="ARBA" id="ARBA00023136"/>
    </source>
</evidence>
<comment type="subcellular location">
    <subcellularLocation>
        <location evidence="1">Cell inner membrane</location>
        <topology evidence="1">Peripheral membrane protein</topology>
        <orientation evidence="1">Cytoplasmic side</orientation>
    </subcellularLocation>
</comment>
<feature type="compositionally biased region" description="Basic and acidic residues" evidence="14">
    <location>
        <begin position="376"/>
        <end position="395"/>
    </location>
</feature>
<feature type="region of interest" description="Disordered" evidence="14">
    <location>
        <begin position="348"/>
        <end position="416"/>
    </location>
</feature>
<comment type="catalytic activity">
    <reaction evidence="13">
        <text>an alpha-Kdo-(2-&gt;4)-alpha-Kdo-(2-&gt;6)-lipid A + ADP-L-glycero-beta-D-manno-heptose = an L-alpha-D-Hep-(1-&gt;5)-[alpha-Kdo-(2-&gt;4)]-alpha-Kdo-(2-&gt;6)-lipid A + ADP + H(+)</text>
        <dbReference type="Rhea" id="RHEA:74067"/>
        <dbReference type="ChEBI" id="CHEBI:15378"/>
        <dbReference type="ChEBI" id="CHEBI:61506"/>
        <dbReference type="ChEBI" id="CHEBI:176431"/>
        <dbReference type="ChEBI" id="CHEBI:193068"/>
        <dbReference type="ChEBI" id="CHEBI:456216"/>
        <dbReference type="EC" id="2.4.99.23"/>
    </reaction>
</comment>
<keyword evidence="4" id="KW-0997">Cell inner membrane</keyword>
<sequence length="416" mass="45500">MMRVLIIKTSSLGDVIHTLPALTDAARAISGIRFDWVVEEAFAEIPAWHPAVDRVIPVAVRHWRRHPVDAWRRGVWSAFKTRVREHEYDAVIDAQGLLKSAWLTRQARGKTFGFDGRSAREPMAARFYDAPLSVAKGQHAVERVRALFANALGYEIGAKGRYPQGEYGLVLPTGQVSDPSGQPADTVVVLHGTTWPTKHWPEGSWVALSGKLVEAGFRVALPWGNGTERLRARRIAEASGGEAPHRMDLTGLAGLLSGAAGCISVDTGPGHLAAAVGCPTVSLFGPTDPRLTGPYGRNQRILHSDFPCAPCLRKRCSYPIEQGHGPPCFDELSADRVFAAFRGLADNFPSTANPSPWRTIMGNEPCKPKPQPTQHPDPKPRPLEKPPERYSNNDRRKGKTIYPARPAPPPPPPPKK</sequence>
<reference evidence="15" key="1">
    <citation type="submission" date="2019-02" db="EMBL/GenBank/DDBJ databases">
        <authorList>
            <person name="Gruber-Vodicka R. H."/>
            <person name="Seah K. B. B."/>
        </authorList>
    </citation>
    <scope>NUCLEOTIDE SEQUENCE</scope>
    <source>
        <strain evidence="17">BECK_SA2B12</strain>
        <strain evidence="15">BECK_SA2B15</strain>
        <strain evidence="16">BECK_SA2B20</strain>
    </source>
</reference>
<evidence type="ECO:0000256" key="14">
    <source>
        <dbReference type="SAM" id="MobiDB-lite"/>
    </source>
</evidence>
<dbReference type="GO" id="GO:0009244">
    <property type="term" value="P:lipopolysaccharide core region biosynthetic process"/>
    <property type="evidence" value="ECO:0007669"/>
    <property type="project" value="InterPro"/>
</dbReference>
<evidence type="ECO:0000313" key="17">
    <source>
        <dbReference type="EMBL" id="VFK02120.1"/>
    </source>
</evidence>
<keyword evidence="3" id="KW-1003">Cell membrane</keyword>
<evidence type="ECO:0000313" key="15">
    <source>
        <dbReference type="EMBL" id="VFJ95173.1"/>
    </source>
</evidence>
<dbReference type="InterPro" id="IPR002201">
    <property type="entry name" value="Glyco_trans_9"/>
</dbReference>
<name>A0A450URH4_9GAMM</name>
<dbReference type="EC" id="2.4.99.23" evidence="10"/>
<keyword evidence="5" id="KW-0328">Glycosyltransferase</keyword>
<evidence type="ECO:0000256" key="9">
    <source>
        <dbReference type="ARBA" id="ARBA00043995"/>
    </source>
</evidence>
<keyword evidence="7" id="KW-0448">Lipopolysaccharide biosynthesis</keyword>
<feature type="compositionally biased region" description="Pro residues" evidence="14">
    <location>
        <begin position="405"/>
        <end position="416"/>
    </location>
</feature>
<keyword evidence="6 15" id="KW-0808">Transferase</keyword>
<evidence type="ECO:0000256" key="13">
    <source>
        <dbReference type="ARBA" id="ARBA00049201"/>
    </source>
</evidence>
<dbReference type="CDD" id="cd03789">
    <property type="entry name" value="GT9_LPS_heptosyltransferase"/>
    <property type="match status" value="1"/>
</dbReference>
<evidence type="ECO:0000256" key="1">
    <source>
        <dbReference type="ARBA" id="ARBA00004515"/>
    </source>
</evidence>
<dbReference type="Gene3D" id="3.40.50.2000">
    <property type="entry name" value="Glycogen Phosphorylase B"/>
    <property type="match status" value="2"/>
</dbReference>
<proteinExistence type="inferred from homology"/>
<dbReference type="SUPFAM" id="SSF53756">
    <property type="entry name" value="UDP-Glycosyltransferase/glycogen phosphorylase"/>
    <property type="match status" value="1"/>
</dbReference>
<evidence type="ECO:0000256" key="12">
    <source>
        <dbReference type="ARBA" id="ARBA00044330"/>
    </source>
</evidence>
<evidence type="ECO:0000256" key="6">
    <source>
        <dbReference type="ARBA" id="ARBA00022679"/>
    </source>
</evidence>
<comment type="pathway">
    <text evidence="2">Bacterial outer membrane biogenesis; LPS core biosynthesis.</text>
</comment>
<dbReference type="GO" id="GO:0008713">
    <property type="term" value="F:ADP-heptose-lipopolysaccharide heptosyltransferase activity"/>
    <property type="evidence" value="ECO:0007669"/>
    <property type="project" value="TreeGrafter"/>
</dbReference>
<keyword evidence="8" id="KW-0472">Membrane</keyword>
<organism evidence="15">
    <name type="scientific">Candidatus Kentrum eta</name>
    <dbReference type="NCBI Taxonomy" id="2126337"/>
    <lineage>
        <taxon>Bacteria</taxon>
        <taxon>Pseudomonadati</taxon>
        <taxon>Pseudomonadota</taxon>
        <taxon>Gammaproteobacteria</taxon>
        <taxon>Candidatus Kentrum</taxon>
    </lineage>
</organism>
<dbReference type="Pfam" id="PF01075">
    <property type="entry name" value="Glyco_transf_9"/>
    <property type="match status" value="1"/>
</dbReference>
<dbReference type="AlphaFoldDB" id="A0A450URH4"/>
<dbReference type="GO" id="GO:0005829">
    <property type="term" value="C:cytosol"/>
    <property type="evidence" value="ECO:0007669"/>
    <property type="project" value="TreeGrafter"/>
</dbReference>
<dbReference type="EMBL" id="CAADFG010000083">
    <property type="protein sequence ID" value="VFJ95173.1"/>
    <property type="molecule type" value="Genomic_DNA"/>
</dbReference>
<evidence type="ECO:0000256" key="2">
    <source>
        <dbReference type="ARBA" id="ARBA00004713"/>
    </source>
</evidence>
<dbReference type="EMBL" id="CAADFJ010000082">
    <property type="protein sequence ID" value="VFK02120.1"/>
    <property type="molecule type" value="Genomic_DNA"/>
</dbReference>
<evidence type="ECO:0000256" key="10">
    <source>
        <dbReference type="ARBA" id="ARBA00044041"/>
    </source>
</evidence>
<evidence type="ECO:0000256" key="3">
    <source>
        <dbReference type="ARBA" id="ARBA00022475"/>
    </source>
</evidence>
<dbReference type="NCBIfam" id="TIGR02193">
    <property type="entry name" value="heptsyl_trn_I"/>
    <property type="match status" value="1"/>
</dbReference>
<evidence type="ECO:0000256" key="4">
    <source>
        <dbReference type="ARBA" id="ARBA00022519"/>
    </source>
</evidence>
<dbReference type="PANTHER" id="PTHR30160">
    <property type="entry name" value="TETRAACYLDISACCHARIDE 4'-KINASE-RELATED"/>
    <property type="match status" value="1"/>
</dbReference>
<comment type="similarity">
    <text evidence="9">Belongs to the glycosyltransferase 9 family.</text>
</comment>
<dbReference type="PANTHER" id="PTHR30160:SF19">
    <property type="entry name" value="LIPOPOLYSACCHARIDE HEPTOSYLTRANSFERASE 1"/>
    <property type="match status" value="1"/>
</dbReference>
<dbReference type="EMBL" id="CAADFI010000086">
    <property type="protein sequence ID" value="VFJ96033.1"/>
    <property type="molecule type" value="Genomic_DNA"/>
</dbReference>
<gene>
    <name evidence="15" type="ORF">BECKH772A_GA0070896_100835</name>
    <name evidence="16" type="ORF">BECKH772B_GA0070898_100865</name>
    <name evidence="17" type="ORF">BECKH772C_GA0070978_100825</name>
</gene>
<dbReference type="InterPro" id="IPR051199">
    <property type="entry name" value="LPS_LOS_Heptosyltrfase"/>
</dbReference>
<evidence type="ECO:0000256" key="11">
    <source>
        <dbReference type="ARBA" id="ARBA00044190"/>
    </source>
</evidence>
<accession>A0A450URH4</accession>